<evidence type="ECO:0000313" key="10">
    <source>
        <dbReference type="Proteomes" id="UP000234585"/>
    </source>
</evidence>
<dbReference type="Proteomes" id="UP000234585">
    <property type="component" value="Unassembled WGS sequence"/>
</dbReference>
<name>A0A2I2FNU3_ASPCN</name>
<evidence type="ECO:0000259" key="8">
    <source>
        <dbReference type="Pfam" id="PF20684"/>
    </source>
</evidence>
<evidence type="ECO:0000256" key="7">
    <source>
        <dbReference type="SAM" id="Phobius"/>
    </source>
</evidence>
<sequence>MAALELRGRDMASPDRSMQNWNYATQSLCIGGMTIFFALRVYTRMFILNGFTKEDWICFGAWFLGVGYSIVALIMSHFGGGVHWDDVPEAHHIPFQKTVYVTMVLYGPTAYLTKLSLLWIMTRVFSPFRKSVIFIYFFLALMLAYYIPAVIVKIRICDPIAKFWVPDLPGSCLDQSSIILADAVVSVVSDFIVLLVPLPLTVRLQLPLKKKMRVMVILGAGGLACASSIIRLVLILLTGQSKDATIAFMRVNMFGYVSSFFRGPAPPIPCNAEIAIGVICACLPAMSALAHKAKTEYSSRRATQSSTYQLSKFKNPSSRTDRSRTRMSSIMDMDHSSDHYILMPEEPKMRSAVRGDGERERPGLAQGITKTVDVDVVSSVETR</sequence>
<feature type="transmembrane region" description="Helical" evidence="7">
    <location>
        <begin position="133"/>
        <end position="156"/>
    </location>
</feature>
<feature type="region of interest" description="Disordered" evidence="6">
    <location>
        <begin position="350"/>
        <end position="370"/>
    </location>
</feature>
<evidence type="ECO:0000256" key="5">
    <source>
        <dbReference type="ARBA" id="ARBA00038359"/>
    </source>
</evidence>
<organism evidence="9 10">
    <name type="scientific">Aspergillus candidus</name>
    <dbReference type="NCBI Taxonomy" id="41067"/>
    <lineage>
        <taxon>Eukaryota</taxon>
        <taxon>Fungi</taxon>
        <taxon>Dikarya</taxon>
        <taxon>Ascomycota</taxon>
        <taxon>Pezizomycotina</taxon>
        <taxon>Eurotiomycetes</taxon>
        <taxon>Eurotiomycetidae</taxon>
        <taxon>Eurotiales</taxon>
        <taxon>Aspergillaceae</taxon>
        <taxon>Aspergillus</taxon>
        <taxon>Aspergillus subgen. Circumdati</taxon>
    </lineage>
</organism>
<feature type="transmembrane region" description="Helical" evidence="7">
    <location>
        <begin position="55"/>
        <end position="78"/>
    </location>
</feature>
<feature type="transmembrane region" description="Helical" evidence="7">
    <location>
        <begin position="214"/>
        <end position="237"/>
    </location>
</feature>
<dbReference type="AlphaFoldDB" id="A0A2I2FNU3"/>
<evidence type="ECO:0000313" key="9">
    <source>
        <dbReference type="EMBL" id="PLB42290.1"/>
    </source>
</evidence>
<feature type="transmembrane region" description="Helical" evidence="7">
    <location>
        <begin position="98"/>
        <end position="121"/>
    </location>
</feature>
<dbReference type="InterPro" id="IPR049326">
    <property type="entry name" value="Rhodopsin_dom_fungi"/>
</dbReference>
<evidence type="ECO:0000256" key="4">
    <source>
        <dbReference type="ARBA" id="ARBA00023136"/>
    </source>
</evidence>
<proteinExistence type="inferred from homology"/>
<dbReference type="Pfam" id="PF20684">
    <property type="entry name" value="Fung_rhodopsin"/>
    <property type="match status" value="1"/>
</dbReference>
<protein>
    <recommendedName>
        <fullName evidence="8">Rhodopsin domain-containing protein</fullName>
    </recommendedName>
</protein>
<dbReference type="GeneID" id="36522923"/>
<evidence type="ECO:0000256" key="6">
    <source>
        <dbReference type="SAM" id="MobiDB-lite"/>
    </source>
</evidence>
<dbReference type="PANTHER" id="PTHR33048:SF159">
    <property type="entry name" value="MEMBRANE PROTEIN, PUTATIVE (AFU_ORTHOLOGUE AFUA_5G02860)-RELATED"/>
    <property type="match status" value="1"/>
</dbReference>
<dbReference type="InterPro" id="IPR052337">
    <property type="entry name" value="SAT4-like"/>
</dbReference>
<feature type="region of interest" description="Disordered" evidence="6">
    <location>
        <begin position="301"/>
        <end position="329"/>
    </location>
</feature>
<dbReference type="OrthoDB" id="5342292at2759"/>
<dbReference type="GO" id="GO:0016020">
    <property type="term" value="C:membrane"/>
    <property type="evidence" value="ECO:0007669"/>
    <property type="project" value="UniProtKB-SubCell"/>
</dbReference>
<keyword evidence="3 7" id="KW-1133">Transmembrane helix</keyword>
<keyword evidence="10" id="KW-1185">Reference proteome</keyword>
<comment type="similarity">
    <text evidence="5">Belongs to the SAT4 family.</text>
</comment>
<evidence type="ECO:0000256" key="1">
    <source>
        <dbReference type="ARBA" id="ARBA00004141"/>
    </source>
</evidence>
<feature type="compositionally biased region" description="Polar residues" evidence="6">
    <location>
        <begin position="301"/>
        <end position="316"/>
    </location>
</feature>
<keyword evidence="2 7" id="KW-0812">Transmembrane</keyword>
<dbReference type="EMBL" id="KZ559118">
    <property type="protein sequence ID" value="PLB42290.1"/>
    <property type="molecule type" value="Genomic_DNA"/>
</dbReference>
<dbReference type="PANTHER" id="PTHR33048">
    <property type="entry name" value="PTH11-LIKE INTEGRAL MEMBRANE PROTEIN (AFU_ORTHOLOGUE AFUA_5G11245)"/>
    <property type="match status" value="1"/>
</dbReference>
<evidence type="ECO:0000256" key="3">
    <source>
        <dbReference type="ARBA" id="ARBA00022989"/>
    </source>
</evidence>
<evidence type="ECO:0000256" key="2">
    <source>
        <dbReference type="ARBA" id="ARBA00022692"/>
    </source>
</evidence>
<accession>A0A2I2FNU3</accession>
<feature type="transmembrane region" description="Helical" evidence="7">
    <location>
        <begin position="176"/>
        <end position="202"/>
    </location>
</feature>
<keyword evidence="4 7" id="KW-0472">Membrane</keyword>
<reference evidence="9 10" key="1">
    <citation type="submission" date="2017-12" db="EMBL/GenBank/DDBJ databases">
        <authorList>
            <consortium name="DOE Joint Genome Institute"/>
            <person name="Haridas S."/>
            <person name="Kjaerbolling I."/>
            <person name="Vesth T.C."/>
            <person name="Frisvad J.C."/>
            <person name="Nybo J.L."/>
            <person name="Theobald S."/>
            <person name="Kuo A."/>
            <person name="Bowyer P."/>
            <person name="Matsuda Y."/>
            <person name="Mondo S."/>
            <person name="Lyhne E.K."/>
            <person name="Kogle M.E."/>
            <person name="Clum A."/>
            <person name="Lipzen A."/>
            <person name="Salamov A."/>
            <person name="Ngan C.Y."/>
            <person name="Daum C."/>
            <person name="Chiniquy J."/>
            <person name="Barry K."/>
            <person name="LaButti K."/>
            <person name="Simmons B.A."/>
            <person name="Magnuson J.K."/>
            <person name="Mortensen U.H."/>
            <person name="Larsen T.O."/>
            <person name="Grigoriev I.V."/>
            <person name="Baker S.E."/>
            <person name="Andersen M.R."/>
            <person name="Nordberg H.P."/>
            <person name="Cantor M.N."/>
            <person name="Hua S.X."/>
        </authorList>
    </citation>
    <scope>NUCLEOTIDE SEQUENCE [LARGE SCALE GENOMIC DNA]</scope>
    <source>
        <strain evidence="9 10">CBS 102.13</strain>
    </source>
</reference>
<comment type="subcellular location">
    <subcellularLocation>
        <location evidence="1">Membrane</location>
        <topology evidence="1">Multi-pass membrane protein</topology>
    </subcellularLocation>
</comment>
<feature type="compositionally biased region" description="Basic and acidic residues" evidence="6">
    <location>
        <begin position="350"/>
        <end position="362"/>
    </location>
</feature>
<feature type="transmembrane region" description="Helical" evidence="7">
    <location>
        <begin position="23"/>
        <end position="43"/>
    </location>
</feature>
<feature type="domain" description="Rhodopsin" evidence="8">
    <location>
        <begin position="39"/>
        <end position="291"/>
    </location>
</feature>
<gene>
    <name evidence="9" type="ORF">BDW47DRAFT_122059</name>
</gene>
<dbReference type="STRING" id="41067.A0A2I2FNU3"/>
<dbReference type="RefSeq" id="XP_024676302.1">
    <property type="nucleotide sequence ID" value="XM_024815763.1"/>
</dbReference>